<comment type="caution">
    <text evidence="4">The sequence shown here is derived from an EMBL/GenBank/DDBJ whole genome shotgun (WGS) entry which is preliminary data.</text>
</comment>
<feature type="compositionally biased region" description="Basic and acidic residues" evidence="2">
    <location>
        <begin position="189"/>
        <end position="201"/>
    </location>
</feature>
<feature type="compositionally biased region" description="Basic and acidic residues" evidence="2">
    <location>
        <begin position="299"/>
        <end position="308"/>
    </location>
</feature>
<evidence type="ECO:0000259" key="3">
    <source>
        <dbReference type="PROSITE" id="PS51123"/>
    </source>
</evidence>
<dbReference type="InterPro" id="IPR006665">
    <property type="entry name" value="OmpA-like"/>
</dbReference>
<dbReference type="Pfam" id="PF00691">
    <property type="entry name" value="OmpA"/>
    <property type="match status" value="1"/>
</dbReference>
<feature type="domain" description="OmpA-like" evidence="3">
    <location>
        <begin position="363"/>
        <end position="488"/>
    </location>
</feature>
<protein>
    <submittedName>
        <fullName evidence="4">OmpA family protein</fullName>
    </submittedName>
</protein>
<dbReference type="PANTHER" id="PTHR30329:SF21">
    <property type="entry name" value="LIPOPROTEIN YIAD-RELATED"/>
    <property type="match status" value="1"/>
</dbReference>
<evidence type="ECO:0000256" key="1">
    <source>
        <dbReference type="PROSITE-ProRule" id="PRU00473"/>
    </source>
</evidence>
<feature type="compositionally biased region" description="Low complexity" evidence="2">
    <location>
        <begin position="152"/>
        <end position="162"/>
    </location>
</feature>
<feature type="compositionally biased region" description="Polar residues" evidence="2">
    <location>
        <begin position="89"/>
        <end position="107"/>
    </location>
</feature>
<keyword evidence="5" id="KW-1185">Reference proteome</keyword>
<dbReference type="GO" id="GO:0016020">
    <property type="term" value="C:membrane"/>
    <property type="evidence" value="ECO:0007669"/>
    <property type="project" value="UniProtKB-UniRule"/>
</dbReference>
<dbReference type="Gene3D" id="3.30.1330.60">
    <property type="entry name" value="OmpA-like domain"/>
    <property type="match status" value="1"/>
</dbReference>
<name>A0A368KBQ5_9HYPH</name>
<dbReference type="EMBL" id="QOZG01000001">
    <property type="protein sequence ID" value="RCS25510.1"/>
    <property type="molecule type" value="Genomic_DNA"/>
</dbReference>
<dbReference type="SUPFAM" id="SSF103088">
    <property type="entry name" value="OmpA-like"/>
    <property type="match status" value="1"/>
</dbReference>
<reference evidence="4 5" key="1">
    <citation type="submission" date="2018-07" db="EMBL/GenBank/DDBJ databases">
        <title>The draft genome of Phyllobacterium salinisoli.</title>
        <authorList>
            <person name="Liu L."/>
            <person name="Li L."/>
            <person name="Zhang X."/>
            <person name="Liang L."/>
        </authorList>
    </citation>
    <scope>NUCLEOTIDE SEQUENCE [LARGE SCALE GENOMIC DNA]</scope>
    <source>
        <strain evidence="4 5">LLAN61</strain>
    </source>
</reference>
<dbReference type="CDD" id="cd07185">
    <property type="entry name" value="OmpA_C-like"/>
    <property type="match status" value="1"/>
</dbReference>
<feature type="region of interest" description="Disordered" evidence="2">
    <location>
        <begin position="289"/>
        <end position="310"/>
    </location>
</feature>
<sequence>MDAQKAAEKDAEKAAEKAKQQADDAVRQQEEQKQPATPTPDPESAPAQDPANPAPTPEQEPSKESSEQPIPEQPTPADKQPAAPPPSDQVEQQPAVTPEAPSSSDAAPNTEKAAPALDSAKEATPPAPEVPAQDGEPSKRSQGRVEGEQGGAPAVPDDTAQPAQPPAPPPASDAEAQRLENPIRVAPVRAEEGRRVERTPRLERREGAQVLQQFDDRTVVEFNNNIYVESQDRPRLSRDAREVYYEDLPRRRTRETIVRPNGAQIITIRNRYGDVVQRSRITPDGREVILSYSPDDDREERGDWRDPGDDLPPLRLAIPVNEYIFDDPDAPEDDYYEFLAQPPVERVERTYSIDEVKRSARIRDKLRRIDLDTVTFAFGSADIAEDQVARLENVAKAMQEVLSKNPAETFLIEGHTDAVGSDRANLVLSDRRAEAVAVALTNVFEIPPENMATQGYGERYLKINVQKPEQQNRRVAIRRITPLIAPMASK</sequence>
<proteinExistence type="predicted"/>
<dbReference type="InterPro" id="IPR036737">
    <property type="entry name" value="OmpA-like_sf"/>
</dbReference>
<evidence type="ECO:0000313" key="5">
    <source>
        <dbReference type="Proteomes" id="UP000253420"/>
    </source>
</evidence>
<dbReference type="PROSITE" id="PS51123">
    <property type="entry name" value="OMPA_2"/>
    <property type="match status" value="1"/>
</dbReference>
<gene>
    <name evidence="4" type="ORF">DUT91_01550</name>
</gene>
<feature type="compositionally biased region" description="Basic and acidic residues" evidence="2">
    <location>
        <begin position="1"/>
        <end position="33"/>
    </location>
</feature>
<dbReference type="AlphaFoldDB" id="A0A368KBQ5"/>
<dbReference type="PANTHER" id="PTHR30329">
    <property type="entry name" value="STATOR ELEMENT OF FLAGELLAR MOTOR COMPLEX"/>
    <property type="match status" value="1"/>
</dbReference>
<evidence type="ECO:0000256" key="2">
    <source>
        <dbReference type="SAM" id="MobiDB-lite"/>
    </source>
</evidence>
<organism evidence="4 5">
    <name type="scientific">Phyllobacterium salinisoli</name>
    <dbReference type="NCBI Taxonomy" id="1899321"/>
    <lineage>
        <taxon>Bacteria</taxon>
        <taxon>Pseudomonadati</taxon>
        <taxon>Pseudomonadota</taxon>
        <taxon>Alphaproteobacteria</taxon>
        <taxon>Hyphomicrobiales</taxon>
        <taxon>Phyllobacteriaceae</taxon>
        <taxon>Phyllobacterium</taxon>
    </lineage>
</organism>
<evidence type="ECO:0000313" key="4">
    <source>
        <dbReference type="EMBL" id="RCS25510.1"/>
    </source>
</evidence>
<dbReference type="Proteomes" id="UP000253420">
    <property type="component" value="Unassembled WGS sequence"/>
</dbReference>
<feature type="compositionally biased region" description="Basic and acidic residues" evidence="2">
    <location>
        <begin position="136"/>
        <end position="147"/>
    </location>
</feature>
<dbReference type="InterPro" id="IPR050330">
    <property type="entry name" value="Bact_OuterMem_StrucFunc"/>
</dbReference>
<keyword evidence="1" id="KW-0472">Membrane</keyword>
<feature type="region of interest" description="Disordered" evidence="2">
    <location>
        <begin position="1"/>
        <end position="201"/>
    </location>
</feature>
<accession>A0A368KBQ5</accession>